<dbReference type="GO" id="GO:0006508">
    <property type="term" value="P:proteolysis"/>
    <property type="evidence" value="ECO:0007669"/>
    <property type="project" value="UniProtKB-KW"/>
</dbReference>
<dbReference type="PANTHER" id="PTHR35186:SF4">
    <property type="entry name" value="PRION-INHIBITION AND PROPAGATION HELO DOMAIN-CONTAINING PROTEIN"/>
    <property type="match status" value="1"/>
</dbReference>
<feature type="region of interest" description="Disordered" evidence="4">
    <location>
        <begin position="407"/>
        <end position="433"/>
    </location>
</feature>
<evidence type="ECO:0000256" key="3">
    <source>
        <dbReference type="ARBA" id="ARBA00022825"/>
    </source>
</evidence>
<keyword evidence="8" id="KW-1185">Reference proteome</keyword>
<name>A0AA39XXV7_9PEZI</name>
<feature type="compositionally biased region" description="Low complexity" evidence="4">
    <location>
        <begin position="407"/>
        <end position="418"/>
    </location>
</feature>
<evidence type="ECO:0000259" key="5">
    <source>
        <dbReference type="Pfam" id="PF00082"/>
    </source>
</evidence>
<dbReference type="Pfam" id="PF00082">
    <property type="entry name" value="Peptidase_S8"/>
    <property type="match status" value="1"/>
</dbReference>
<evidence type="ECO:0008006" key="9">
    <source>
        <dbReference type="Google" id="ProtNLM"/>
    </source>
</evidence>
<evidence type="ECO:0000256" key="2">
    <source>
        <dbReference type="ARBA" id="ARBA00022801"/>
    </source>
</evidence>
<keyword evidence="1" id="KW-0645">Protease</keyword>
<dbReference type="AlphaFoldDB" id="A0AA39XXV7"/>
<gene>
    <name evidence="7" type="ORF">B0T16DRAFT_420502</name>
</gene>
<evidence type="ECO:0000313" key="8">
    <source>
        <dbReference type="Proteomes" id="UP001174936"/>
    </source>
</evidence>
<dbReference type="PRINTS" id="PR00723">
    <property type="entry name" value="SUBTILISIN"/>
</dbReference>
<dbReference type="Proteomes" id="UP001174936">
    <property type="component" value="Unassembled WGS sequence"/>
</dbReference>
<dbReference type="InterPro" id="IPR056002">
    <property type="entry name" value="DUF7580"/>
</dbReference>
<dbReference type="InterPro" id="IPR036852">
    <property type="entry name" value="Peptidase_S8/S53_dom_sf"/>
</dbReference>
<evidence type="ECO:0000313" key="7">
    <source>
        <dbReference type="EMBL" id="KAK0641770.1"/>
    </source>
</evidence>
<evidence type="ECO:0000256" key="4">
    <source>
        <dbReference type="SAM" id="MobiDB-lite"/>
    </source>
</evidence>
<dbReference type="PANTHER" id="PTHR35186">
    <property type="entry name" value="ANK_REP_REGION DOMAIN-CONTAINING PROTEIN"/>
    <property type="match status" value="1"/>
</dbReference>
<organism evidence="7 8">
    <name type="scientific">Cercophora newfieldiana</name>
    <dbReference type="NCBI Taxonomy" id="92897"/>
    <lineage>
        <taxon>Eukaryota</taxon>
        <taxon>Fungi</taxon>
        <taxon>Dikarya</taxon>
        <taxon>Ascomycota</taxon>
        <taxon>Pezizomycotina</taxon>
        <taxon>Sordariomycetes</taxon>
        <taxon>Sordariomycetidae</taxon>
        <taxon>Sordariales</taxon>
        <taxon>Lasiosphaeriaceae</taxon>
        <taxon>Cercophora</taxon>
    </lineage>
</organism>
<keyword evidence="3" id="KW-0720">Serine protease</keyword>
<dbReference type="InterPro" id="IPR000209">
    <property type="entry name" value="Peptidase_S8/S53_dom"/>
</dbReference>
<dbReference type="Gene3D" id="3.40.50.200">
    <property type="entry name" value="Peptidase S8/S53 domain"/>
    <property type="match status" value="1"/>
</dbReference>
<evidence type="ECO:0000259" key="6">
    <source>
        <dbReference type="Pfam" id="PF24476"/>
    </source>
</evidence>
<dbReference type="SUPFAM" id="SSF52743">
    <property type="entry name" value="Subtilisin-like"/>
    <property type="match status" value="1"/>
</dbReference>
<proteinExistence type="predicted"/>
<feature type="domain" description="DUF7580" evidence="6">
    <location>
        <begin position="181"/>
        <end position="549"/>
    </location>
</feature>
<protein>
    <recommendedName>
        <fullName evidence="9">Peptidase S8/S53 domain-containing protein</fullName>
    </recommendedName>
</protein>
<dbReference type="EMBL" id="JAULSV010000006">
    <property type="protein sequence ID" value="KAK0641770.1"/>
    <property type="molecule type" value="Genomic_DNA"/>
</dbReference>
<accession>A0AA39XXV7</accession>
<dbReference type="Pfam" id="PF24476">
    <property type="entry name" value="DUF7580"/>
    <property type="match status" value="1"/>
</dbReference>
<comment type="caution">
    <text evidence="7">The sequence shown here is derived from an EMBL/GenBank/DDBJ whole genome shotgun (WGS) entry which is preliminary data.</text>
</comment>
<reference evidence="7" key="1">
    <citation type="submission" date="2023-06" db="EMBL/GenBank/DDBJ databases">
        <title>Genome-scale phylogeny and comparative genomics of the fungal order Sordariales.</title>
        <authorList>
            <consortium name="Lawrence Berkeley National Laboratory"/>
            <person name="Hensen N."/>
            <person name="Bonometti L."/>
            <person name="Westerberg I."/>
            <person name="Brannstrom I.O."/>
            <person name="Guillou S."/>
            <person name="Cros-Aarteil S."/>
            <person name="Calhoun S."/>
            <person name="Haridas S."/>
            <person name="Kuo A."/>
            <person name="Mondo S."/>
            <person name="Pangilinan J."/>
            <person name="Riley R."/>
            <person name="Labutti K."/>
            <person name="Andreopoulos B."/>
            <person name="Lipzen A."/>
            <person name="Chen C."/>
            <person name="Yanf M."/>
            <person name="Daum C."/>
            <person name="Ng V."/>
            <person name="Clum A."/>
            <person name="Steindorff A."/>
            <person name="Ohm R."/>
            <person name="Martin F."/>
            <person name="Silar P."/>
            <person name="Natvig D."/>
            <person name="Lalanne C."/>
            <person name="Gautier V."/>
            <person name="Ament-Velasquez S.L."/>
            <person name="Kruys A."/>
            <person name="Hutchinson M.I."/>
            <person name="Powell A.J."/>
            <person name="Barry K."/>
            <person name="Miller A.N."/>
            <person name="Grigoriev I.V."/>
            <person name="Debuchy R."/>
            <person name="Gladieux P."/>
            <person name="Thoren M.H."/>
            <person name="Johannesson H."/>
        </authorList>
    </citation>
    <scope>NUCLEOTIDE SEQUENCE</scope>
    <source>
        <strain evidence="7">SMH2532-1</strain>
    </source>
</reference>
<dbReference type="InterPro" id="IPR015500">
    <property type="entry name" value="Peptidase_S8_subtilisin-rel"/>
</dbReference>
<dbReference type="PROSITE" id="PS00136">
    <property type="entry name" value="SUBTILASE_ASP"/>
    <property type="match status" value="1"/>
</dbReference>
<sequence>MFPTSPLQFAREASSRLQVVVSDLCSHTNPVYHQFCNDIQTTLFYIVPRFQTLPDTESFRDEACDLLSDLEKLCQPRHPANPVAPPTESGTWLAGPGLHYPALVLLLEDAGSATEAIKEFASGDKHVPARRRLLNRLKDFRGLTPDSASSAAFCSLSDTVVQAQNGAPPEYGKEILLLHSTLSKYCFCIKEHPHRSTAACVRLSSCSSDDSKVTFGLLFMDHPHQNTAGMEPQPWWQDTEISLYRTVQIEGGKPGGGSRCQVEIGLESALKSSFCYFITHQRKRGPMLLHFSVTGTSVGRKKSAEKGLFIDRFESDRPRRWSVERPSISLRDLLKTASAEDFSEKKKEVLSVFLAKAVWQYYSSPWMAKPWTKDSVHFIFEQRRTGQNEELAGIFVDEPLLSVSISAPKPSSSKAAEACSDRKQNTEDEDDDDDFFSSEGPVFSFQATHQLPKILALGVMLMEIQLGRPIESLYNNPKFSHHCPKEIAYPDTDYNICKDLIEKENIYMVKETSDPLSNLITNCILPRQIFMPPRVRSLSDDDIRPVLYHLVSQLELWNSARQPHNVRPLSLPDVISSNWAVPAPTPAAPQRLPLERPNDELRCGRVMAQITNSKTTEDWFSRMHSLIHILKARDEDQDTYEKVKIAVLDTGVHPNHVEADYIKGYKDFVSGEDGVKRDNTGHGTTSIRLILDMCESADVYALRIFERDTAAKETQHLAAEALEWCITNTMDVVCMACGFSEDDATLYHKIREASCKMLLIAAPTNEGNKHNILYPAAYGDFVLPMFATDGNVKKSNLNPSKGPGKYNFAILGEDIKNVHDEVNSGTSYSTAIAAGFAARLLDFSRHSDTKVEFGDKAQKLKSKHGFIGVLVFMALRTIDGPFHCVRPWDLLPTELQSQLPFQPSGLPGENTTASARHQICQKICMGISREFG</sequence>
<keyword evidence="2" id="KW-0378">Hydrolase</keyword>
<dbReference type="InterPro" id="IPR023827">
    <property type="entry name" value="Peptidase_S8_Asp-AS"/>
</dbReference>
<feature type="domain" description="Peptidase S8/S53" evidence="5">
    <location>
        <begin position="642"/>
        <end position="842"/>
    </location>
</feature>
<evidence type="ECO:0000256" key="1">
    <source>
        <dbReference type="ARBA" id="ARBA00022670"/>
    </source>
</evidence>
<dbReference type="GO" id="GO:0004252">
    <property type="term" value="F:serine-type endopeptidase activity"/>
    <property type="evidence" value="ECO:0007669"/>
    <property type="project" value="InterPro"/>
</dbReference>